<keyword evidence="3" id="KW-1185">Reference proteome</keyword>
<dbReference type="EMBL" id="QPIE01000002">
    <property type="protein sequence ID" value="RCU44064.1"/>
    <property type="molecule type" value="Genomic_DNA"/>
</dbReference>
<dbReference type="PROSITE" id="PS51257">
    <property type="entry name" value="PROKAR_LIPOPROTEIN"/>
    <property type="match status" value="1"/>
</dbReference>
<keyword evidence="1" id="KW-0732">Signal</keyword>
<evidence type="ECO:0000256" key="1">
    <source>
        <dbReference type="SAM" id="SignalP"/>
    </source>
</evidence>
<sequence>MKIKLKYASFLFAFVFLVSCGRSTGDLGGLNDLLPNYVHNRVLSKVHVQKTSAAPYDVHYMHAGSRLMSVTKGNNQVVETIEYDGNQIKKITKKDNTLSQPLIVTSELQYSGTQVAEISGTVSQSGVILETFVTEITYNGDQPAIITTAYYLPGNASAIRTLKSELSYSGFNISKWVYTIDDASIPGSPVVTTTNYSDYDTHQNPFRTLPVPLILSNVHHEGHLVGISALSISNYKTMTVQSSAGSHTENVVLTYNSEGFLETSKQADTTLHFDYIPY</sequence>
<evidence type="ECO:0008006" key="4">
    <source>
        <dbReference type="Google" id="ProtNLM"/>
    </source>
</evidence>
<feature type="signal peptide" evidence="1">
    <location>
        <begin position="1"/>
        <end position="24"/>
    </location>
</feature>
<dbReference type="AlphaFoldDB" id="A0A368N366"/>
<organism evidence="2 3">
    <name type="scientific">Chryseobacterium lacus</name>
    <dbReference type="NCBI Taxonomy" id="2058346"/>
    <lineage>
        <taxon>Bacteria</taxon>
        <taxon>Pseudomonadati</taxon>
        <taxon>Bacteroidota</taxon>
        <taxon>Flavobacteriia</taxon>
        <taxon>Flavobacteriales</taxon>
        <taxon>Weeksellaceae</taxon>
        <taxon>Chryseobacterium group</taxon>
        <taxon>Chryseobacterium</taxon>
    </lineage>
</organism>
<gene>
    <name evidence="2" type="ORF">DQ356_03350</name>
</gene>
<comment type="caution">
    <text evidence="2">The sequence shown here is derived from an EMBL/GenBank/DDBJ whole genome shotgun (WGS) entry which is preliminary data.</text>
</comment>
<feature type="chain" id="PRO_5016967266" description="DUF4595 domain-containing protein" evidence="1">
    <location>
        <begin position="25"/>
        <end position="278"/>
    </location>
</feature>
<evidence type="ECO:0000313" key="2">
    <source>
        <dbReference type="EMBL" id="RCU44064.1"/>
    </source>
</evidence>
<reference evidence="2 3" key="1">
    <citation type="submission" date="2018-07" db="EMBL/GenBank/DDBJ databases">
        <title>Chryseobacterium lacus sp. nov., isolated from lake water.</title>
        <authorList>
            <person name="Li C.-M."/>
        </authorList>
    </citation>
    <scope>NUCLEOTIDE SEQUENCE [LARGE SCALE GENOMIC DNA]</scope>
    <source>
        <strain evidence="2 3">YLOS41</strain>
    </source>
</reference>
<name>A0A368N366_9FLAO</name>
<dbReference type="RefSeq" id="WP_114303043.1">
    <property type="nucleotide sequence ID" value="NZ_QPIE01000002.1"/>
</dbReference>
<proteinExistence type="predicted"/>
<accession>A0A368N366</accession>
<evidence type="ECO:0000313" key="3">
    <source>
        <dbReference type="Proteomes" id="UP000252172"/>
    </source>
</evidence>
<dbReference type="Proteomes" id="UP000252172">
    <property type="component" value="Unassembled WGS sequence"/>
</dbReference>
<protein>
    <recommendedName>
        <fullName evidence="4">DUF4595 domain-containing protein</fullName>
    </recommendedName>
</protein>